<reference evidence="2 3" key="1">
    <citation type="submission" date="2020-02" db="EMBL/GenBank/DDBJ databases">
        <authorList>
            <person name="Li X.-J."/>
            <person name="Feng X.-M."/>
        </authorList>
    </citation>
    <scope>NUCLEOTIDE SEQUENCE [LARGE SCALE GENOMIC DNA]</scope>
    <source>
        <strain evidence="2 3">CGMCC 4.7225</strain>
    </source>
</reference>
<dbReference type="AlphaFoldDB" id="A0A6N9YRU4"/>
<proteinExistence type="predicted"/>
<evidence type="ECO:0000256" key="1">
    <source>
        <dbReference type="SAM" id="Phobius"/>
    </source>
</evidence>
<sequence>MPRARTLARVQAVVLIAQSAPLLLTNNGPGLLADATRADLVIGVCAGSLIMCTLVALSSPALRGHRTR</sequence>
<keyword evidence="1" id="KW-0812">Transmembrane</keyword>
<keyword evidence="3" id="KW-1185">Reference proteome</keyword>
<name>A0A6N9YRU4_9ACTN</name>
<keyword evidence="1" id="KW-0472">Membrane</keyword>
<comment type="caution">
    <text evidence="2">The sequence shown here is derived from an EMBL/GenBank/DDBJ whole genome shotgun (WGS) entry which is preliminary data.</text>
</comment>
<dbReference type="EMBL" id="JAAGOB010000013">
    <property type="protein sequence ID" value="NED97665.1"/>
    <property type="molecule type" value="Genomic_DNA"/>
</dbReference>
<protein>
    <submittedName>
        <fullName evidence="2">Uncharacterized protein</fullName>
    </submittedName>
</protein>
<dbReference type="RefSeq" id="WP_163820457.1">
    <property type="nucleotide sequence ID" value="NZ_JAAGOB010000013.1"/>
</dbReference>
<keyword evidence="1" id="KW-1133">Transmembrane helix</keyword>
<evidence type="ECO:0000313" key="3">
    <source>
        <dbReference type="Proteomes" id="UP000469185"/>
    </source>
</evidence>
<dbReference type="Proteomes" id="UP000469185">
    <property type="component" value="Unassembled WGS sequence"/>
</dbReference>
<accession>A0A6N9YRU4</accession>
<feature type="transmembrane region" description="Helical" evidence="1">
    <location>
        <begin position="41"/>
        <end position="62"/>
    </location>
</feature>
<organism evidence="2 3">
    <name type="scientific">Phytoactinopolyspora alkaliphila</name>
    <dbReference type="NCBI Taxonomy" id="1783498"/>
    <lineage>
        <taxon>Bacteria</taxon>
        <taxon>Bacillati</taxon>
        <taxon>Actinomycetota</taxon>
        <taxon>Actinomycetes</taxon>
        <taxon>Jiangellales</taxon>
        <taxon>Jiangellaceae</taxon>
        <taxon>Phytoactinopolyspora</taxon>
    </lineage>
</organism>
<gene>
    <name evidence="2" type="ORF">G1H11_20405</name>
</gene>
<evidence type="ECO:0000313" key="2">
    <source>
        <dbReference type="EMBL" id="NED97665.1"/>
    </source>
</evidence>